<gene>
    <name evidence="1" type="ORF">P4S50_13980</name>
</gene>
<accession>A0ABY8E995</accession>
<dbReference type="RefSeq" id="WP_277731416.1">
    <property type="nucleotide sequence ID" value="NZ_CP120733.1"/>
</dbReference>
<sequence>MILVSACLIGVDCKYNGGNNKNDKLMEYLKDKMVIPVCPEQLGGLCTPRIPAEIVGGSAEDVIDGKAKVINKENQDVTEEFLKGAYETLKICRTLGIKKAVLKEKSPSCGTNQVYDGSFKSKIIDGYGITAVLLIKDGIDLKSEKYFEGGE</sequence>
<dbReference type="EMBL" id="CP120733">
    <property type="protein sequence ID" value="WFD09488.1"/>
    <property type="molecule type" value="Genomic_DNA"/>
</dbReference>
<name>A0ABY8E995_9FIRM</name>
<evidence type="ECO:0000313" key="1">
    <source>
        <dbReference type="EMBL" id="WFD09488.1"/>
    </source>
</evidence>
<dbReference type="InterPro" id="IPR007553">
    <property type="entry name" value="2-thiour_desulf"/>
</dbReference>
<protein>
    <submittedName>
        <fullName evidence="1">DUF523 domain-containing protein</fullName>
    </submittedName>
</protein>
<evidence type="ECO:0000313" key="2">
    <source>
        <dbReference type="Proteomes" id="UP001222800"/>
    </source>
</evidence>
<dbReference type="Proteomes" id="UP001222800">
    <property type="component" value="Chromosome"/>
</dbReference>
<organism evidence="1 2">
    <name type="scientific">Tepidibacter hydrothermalis</name>
    <dbReference type="NCBI Taxonomy" id="3036126"/>
    <lineage>
        <taxon>Bacteria</taxon>
        <taxon>Bacillati</taxon>
        <taxon>Bacillota</taxon>
        <taxon>Clostridia</taxon>
        <taxon>Peptostreptococcales</taxon>
        <taxon>Peptostreptococcaceae</taxon>
        <taxon>Tepidibacter</taxon>
    </lineage>
</organism>
<dbReference type="Pfam" id="PF04463">
    <property type="entry name" value="2-thiour_desulf"/>
    <property type="match status" value="1"/>
</dbReference>
<dbReference type="PANTHER" id="PTHR30087">
    <property type="entry name" value="INNER MEMBRANE PROTEIN"/>
    <property type="match status" value="1"/>
</dbReference>
<keyword evidence="2" id="KW-1185">Reference proteome</keyword>
<dbReference type="PANTHER" id="PTHR30087:SF1">
    <property type="entry name" value="HYPOTHETICAL CYTOSOLIC PROTEIN"/>
    <property type="match status" value="1"/>
</dbReference>
<reference evidence="1 2" key="1">
    <citation type="submission" date="2023-03" db="EMBL/GenBank/DDBJ databases">
        <title>Complete genome sequence of Tepidibacter sp. SWIR-1, isolated from a deep-sea hydrothermal vent.</title>
        <authorList>
            <person name="Li X."/>
        </authorList>
    </citation>
    <scope>NUCLEOTIDE SEQUENCE [LARGE SCALE GENOMIC DNA]</scope>
    <source>
        <strain evidence="1 2">SWIR-1</strain>
    </source>
</reference>
<proteinExistence type="predicted"/>